<keyword evidence="5 7" id="KW-0472">Membrane</keyword>
<accession>A0A1B6J2K2</accession>
<proteinExistence type="inferred from homology"/>
<evidence type="ECO:0000256" key="6">
    <source>
        <dbReference type="SAM" id="MobiDB-lite"/>
    </source>
</evidence>
<organism evidence="8">
    <name type="scientific">Homalodisca liturata</name>
    <dbReference type="NCBI Taxonomy" id="320908"/>
    <lineage>
        <taxon>Eukaryota</taxon>
        <taxon>Metazoa</taxon>
        <taxon>Ecdysozoa</taxon>
        <taxon>Arthropoda</taxon>
        <taxon>Hexapoda</taxon>
        <taxon>Insecta</taxon>
        <taxon>Pterygota</taxon>
        <taxon>Neoptera</taxon>
        <taxon>Paraneoptera</taxon>
        <taxon>Hemiptera</taxon>
        <taxon>Auchenorrhyncha</taxon>
        <taxon>Membracoidea</taxon>
        <taxon>Cicadellidae</taxon>
        <taxon>Cicadellinae</taxon>
        <taxon>Proconiini</taxon>
        <taxon>Homalodisca</taxon>
    </lineage>
</organism>
<dbReference type="GO" id="GO:0044183">
    <property type="term" value="F:protein folding chaperone"/>
    <property type="evidence" value="ECO:0007669"/>
    <property type="project" value="InterPro"/>
</dbReference>
<reference evidence="8" key="1">
    <citation type="submission" date="2015-11" db="EMBL/GenBank/DDBJ databases">
        <title>De novo transcriptome assembly of four potential Pierce s Disease insect vectors from Arizona vineyards.</title>
        <authorList>
            <person name="Tassone E.E."/>
        </authorList>
    </citation>
    <scope>NUCLEOTIDE SEQUENCE</scope>
</reference>
<dbReference type="GO" id="GO:0045048">
    <property type="term" value="P:protein insertion into ER membrane"/>
    <property type="evidence" value="ECO:0007669"/>
    <property type="project" value="InterPro"/>
</dbReference>
<feature type="transmembrane region" description="Helical" evidence="7">
    <location>
        <begin position="82"/>
        <end position="99"/>
    </location>
</feature>
<dbReference type="GO" id="GO:0005789">
    <property type="term" value="C:endoplasmic reticulum membrane"/>
    <property type="evidence" value="ECO:0007669"/>
    <property type="project" value="InterPro"/>
</dbReference>
<keyword evidence="4 7" id="KW-1133">Transmembrane helix</keyword>
<feature type="transmembrane region" description="Helical" evidence="7">
    <location>
        <begin position="40"/>
        <end position="70"/>
    </location>
</feature>
<evidence type="ECO:0000256" key="4">
    <source>
        <dbReference type="ARBA" id="ARBA00022989"/>
    </source>
</evidence>
<protein>
    <submittedName>
        <fullName evidence="8">Uncharacterized protein</fullName>
    </submittedName>
</protein>
<dbReference type="EMBL" id="GECU01014314">
    <property type="protein sequence ID" value="JAS93392.1"/>
    <property type="molecule type" value="Transcribed_RNA"/>
</dbReference>
<dbReference type="PANTHER" id="PTHR13193">
    <property type="entry name" value="CGI-140"/>
    <property type="match status" value="1"/>
</dbReference>
<comment type="subcellular location">
    <subcellularLocation>
        <location evidence="1">Membrane</location>
    </subcellularLocation>
</comment>
<dbReference type="PANTHER" id="PTHR13193:SF0">
    <property type="entry name" value="PAT COMPLEX SUBUNIT ASTERIX"/>
    <property type="match status" value="1"/>
</dbReference>
<keyword evidence="3 7" id="KW-0812">Transmembrane</keyword>
<sequence length="112" mass="12964">MHASNHIYDTRRPDRQHRFKRPTPNSSPTPEDLTIDYMNLLGILLSITGLMLKLKWCSWLALYCSCFSFANSNVYQDNKHTVINFMLSLSAVVMTYLQSPHPVSFPWATELQ</sequence>
<evidence type="ECO:0000256" key="5">
    <source>
        <dbReference type="ARBA" id="ARBA00023136"/>
    </source>
</evidence>
<evidence type="ECO:0000256" key="7">
    <source>
        <dbReference type="SAM" id="Phobius"/>
    </source>
</evidence>
<dbReference type="Pfam" id="PF03669">
    <property type="entry name" value="ASTER"/>
    <property type="match status" value="1"/>
</dbReference>
<dbReference type="AlphaFoldDB" id="A0A1B6J2K2"/>
<evidence type="ECO:0000256" key="2">
    <source>
        <dbReference type="ARBA" id="ARBA00009066"/>
    </source>
</evidence>
<feature type="region of interest" description="Disordered" evidence="6">
    <location>
        <begin position="1"/>
        <end position="30"/>
    </location>
</feature>
<evidence type="ECO:0000256" key="3">
    <source>
        <dbReference type="ARBA" id="ARBA00022692"/>
    </source>
</evidence>
<evidence type="ECO:0000256" key="1">
    <source>
        <dbReference type="ARBA" id="ARBA00004370"/>
    </source>
</evidence>
<dbReference type="InterPro" id="IPR005351">
    <property type="entry name" value="ASTER"/>
</dbReference>
<comment type="similarity">
    <text evidence="2">Belongs to the Asterix family.</text>
</comment>
<evidence type="ECO:0000313" key="8">
    <source>
        <dbReference type="EMBL" id="JAS93392.1"/>
    </source>
</evidence>
<name>A0A1B6J2K2_9HEMI</name>
<gene>
    <name evidence="8" type="ORF">g.8386</name>
</gene>